<name>A0A7M7PX55_NASVI</name>
<evidence type="ECO:0000313" key="2">
    <source>
        <dbReference type="Proteomes" id="UP000002358"/>
    </source>
</evidence>
<dbReference type="OrthoDB" id="7697625at2759"/>
<sequence length="268" mass="31484">MRNADLLARRKKKDIEYVATEGDVQKLNWLSSNLEPWDQVEKLWQESFESRRMVLKNLQIHEYIEKFPCLKTQAGKRMFLLDFKRLYPNEDFIETSKWSNKIRPCLVEHLGKVNFKSVHEAALLEALKSNDLSEEKQNFVTLYLLPHIIPTKRSGKRKKDNAEPVERPHRLSLQERRESFILNVQTANDVQTRINDLKQRLLRSKLTFQPLIVAVGPETNIEKLYVAVNDQLYSINSILTAIKLAIAVFFFGHFYKGFSLILSYLQIY</sequence>
<organism evidence="1 2">
    <name type="scientific">Nasonia vitripennis</name>
    <name type="common">Parasitic wasp</name>
    <dbReference type="NCBI Taxonomy" id="7425"/>
    <lineage>
        <taxon>Eukaryota</taxon>
        <taxon>Metazoa</taxon>
        <taxon>Ecdysozoa</taxon>
        <taxon>Arthropoda</taxon>
        <taxon>Hexapoda</taxon>
        <taxon>Insecta</taxon>
        <taxon>Pterygota</taxon>
        <taxon>Neoptera</taxon>
        <taxon>Endopterygota</taxon>
        <taxon>Hymenoptera</taxon>
        <taxon>Apocrita</taxon>
        <taxon>Proctotrupomorpha</taxon>
        <taxon>Chalcidoidea</taxon>
        <taxon>Pteromalidae</taxon>
        <taxon>Pteromalinae</taxon>
        <taxon>Nasonia</taxon>
    </lineage>
</organism>
<dbReference type="InParanoid" id="A0A7M7PX55"/>
<dbReference type="RefSeq" id="XP_031777357.1">
    <property type="nucleotide sequence ID" value="XM_031921497.1"/>
</dbReference>
<accession>A0A7M7PX55</accession>
<keyword evidence="2" id="KW-1185">Reference proteome</keyword>
<dbReference type="KEGG" id="nvi:116415892"/>
<dbReference type="Proteomes" id="UP000002358">
    <property type="component" value="Unassembled WGS sequence"/>
</dbReference>
<dbReference type="EnsemblMetazoa" id="XM_031921497">
    <property type="protein sequence ID" value="XP_031777357"/>
    <property type="gene ID" value="LOC116415892"/>
</dbReference>
<dbReference type="AlphaFoldDB" id="A0A7M7PX55"/>
<dbReference type="GeneID" id="116415892"/>
<proteinExistence type="predicted"/>
<protein>
    <submittedName>
        <fullName evidence="1">Uncharacterized protein</fullName>
    </submittedName>
</protein>
<evidence type="ECO:0000313" key="1">
    <source>
        <dbReference type="EnsemblMetazoa" id="XP_031777357"/>
    </source>
</evidence>
<reference evidence="1" key="1">
    <citation type="submission" date="2021-01" db="UniProtKB">
        <authorList>
            <consortium name="EnsemblMetazoa"/>
        </authorList>
    </citation>
    <scope>IDENTIFICATION</scope>
</reference>